<accession>A0AAV8Q9V0</accession>
<evidence type="ECO:0000256" key="2">
    <source>
        <dbReference type="ARBA" id="ARBA00022448"/>
    </source>
</evidence>
<proteinExistence type="inferred from homology"/>
<dbReference type="GO" id="GO:0015144">
    <property type="term" value="F:carbohydrate transmembrane transporter activity"/>
    <property type="evidence" value="ECO:0007669"/>
    <property type="project" value="InterPro"/>
</dbReference>
<evidence type="ECO:0000256" key="1">
    <source>
        <dbReference type="ARBA" id="ARBA00010992"/>
    </source>
</evidence>
<comment type="similarity">
    <text evidence="1">Belongs to the major facilitator superfamily. Sugar transporter (TC 2.A.1.1) family.</text>
</comment>
<reference evidence="3 4" key="1">
    <citation type="submission" date="2022-12" db="EMBL/GenBank/DDBJ databases">
        <title>Chromosome-scale assembly of the Ensete ventricosum genome.</title>
        <authorList>
            <person name="Dussert Y."/>
            <person name="Stocks J."/>
            <person name="Wendawek A."/>
            <person name="Woldeyes F."/>
            <person name="Nichols R.A."/>
            <person name="Borrell J.S."/>
        </authorList>
    </citation>
    <scope>NUCLEOTIDE SEQUENCE [LARGE SCALE GENOMIC DNA]</scope>
    <source>
        <strain evidence="4">cv. Maze</strain>
        <tissue evidence="3">Seeds</tissue>
    </source>
</reference>
<evidence type="ECO:0000313" key="4">
    <source>
        <dbReference type="Proteomes" id="UP001222027"/>
    </source>
</evidence>
<name>A0AAV8Q9V0_ENSVE</name>
<gene>
    <name evidence="3" type="ORF">OPV22_026130</name>
</gene>
<sequence length="89" mass="9441">MAGGDFIRDGPRPDHGGRLTAPVMITSIMAEFGGVIFGYALGISGGITAMESFLQTFFPDIMRKMADAKRSCCLVESFPSSARPSTPPP</sequence>
<comment type="caution">
    <text evidence="3">The sequence shown here is derived from an EMBL/GenBank/DDBJ whole genome shotgun (WGS) entry which is preliminary data.</text>
</comment>
<evidence type="ECO:0000313" key="3">
    <source>
        <dbReference type="EMBL" id="KAJ8471787.1"/>
    </source>
</evidence>
<organism evidence="3 4">
    <name type="scientific">Ensete ventricosum</name>
    <name type="common">Abyssinian banana</name>
    <name type="synonym">Musa ensete</name>
    <dbReference type="NCBI Taxonomy" id="4639"/>
    <lineage>
        <taxon>Eukaryota</taxon>
        <taxon>Viridiplantae</taxon>
        <taxon>Streptophyta</taxon>
        <taxon>Embryophyta</taxon>
        <taxon>Tracheophyta</taxon>
        <taxon>Spermatophyta</taxon>
        <taxon>Magnoliopsida</taxon>
        <taxon>Liliopsida</taxon>
        <taxon>Zingiberales</taxon>
        <taxon>Musaceae</taxon>
        <taxon>Ensete</taxon>
    </lineage>
</organism>
<dbReference type="EMBL" id="JAQQAF010000007">
    <property type="protein sequence ID" value="KAJ8471787.1"/>
    <property type="molecule type" value="Genomic_DNA"/>
</dbReference>
<dbReference type="Proteomes" id="UP001222027">
    <property type="component" value="Unassembled WGS sequence"/>
</dbReference>
<keyword evidence="2" id="KW-0813">Transport</keyword>
<keyword evidence="4" id="KW-1185">Reference proteome</keyword>
<dbReference type="PANTHER" id="PTHR23500">
    <property type="entry name" value="SOLUTE CARRIER FAMILY 2, FACILITATED GLUCOSE TRANSPORTER"/>
    <property type="match status" value="1"/>
</dbReference>
<dbReference type="PANTHER" id="PTHR23500:SF44">
    <property type="entry name" value="SUGAR TRANSPORT PROTEIN 5"/>
    <property type="match status" value="1"/>
</dbReference>
<protein>
    <submittedName>
        <fullName evidence="3">Uncharacterized protein</fullName>
    </submittedName>
</protein>
<dbReference type="AlphaFoldDB" id="A0AAV8Q9V0"/>
<dbReference type="InterPro" id="IPR045262">
    <property type="entry name" value="STP/PLT_plant"/>
</dbReference>